<evidence type="ECO:0000313" key="2">
    <source>
        <dbReference type="Proteomes" id="UP000663868"/>
    </source>
</evidence>
<accession>A0A820N0P8</accession>
<gene>
    <name evidence="1" type="ORF">KXQ929_LOCUS49860</name>
</gene>
<sequence>DDFDVSLTKRHGIVYDSGGKTIEFLLRYKNTSFSWMKETIFLDTDKSLFWGVVDNDIQWIKQHFFRCDKCGAEVFFSPFNGSNAVFYHMISATSNWRFNFQDPRRQSLYDSIMQSPYGPNQIYSTSDMIASIKKVQEMQLIPFFGNLTCEQACGS</sequence>
<dbReference type="AlphaFoldDB" id="A0A820N0P8"/>
<name>A0A820N0P8_9BILA</name>
<evidence type="ECO:0000313" key="1">
    <source>
        <dbReference type="EMBL" id="CAF4380076.1"/>
    </source>
</evidence>
<dbReference type="EMBL" id="CAJOBB010021872">
    <property type="protein sequence ID" value="CAF4380076.1"/>
    <property type="molecule type" value="Genomic_DNA"/>
</dbReference>
<reference evidence="1" key="1">
    <citation type="submission" date="2021-02" db="EMBL/GenBank/DDBJ databases">
        <authorList>
            <person name="Nowell W R."/>
        </authorList>
    </citation>
    <scope>NUCLEOTIDE SEQUENCE</scope>
</reference>
<organism evidence="1 2">
    <name type="scientific">Adineta steineri</name>
    <dbReference type="NCBI Taxonomy" id="433720"/>
    <lineage>
        <taxon>Eukaryota</taxon>
        <taxon>Metazoa</taxon>
        <taxon>Spiralia</taxon>
        <taxon>Gnathifera</taxon>
        <taxon>Rotifera</taxon>
        <taxon>Eurotatoria</taxon>
        <taxon>Bdelloidea</taxon>
        <taxon>Adinetida</taxon>
        <taxon>Adinetidae</taxon>
        <taxon>Adineta</taxon>
    </lineage>
</organism>
<comment type="caution">
    <text evidence="1">The sequence shown here is derived from an EMBL/GenBank/DDBJ whole genome shotgun (WGS) entry which is preliminary data.</text>
</comment>
<protein>
    <submittedName>
        <fullName evidence="1">Uncharacterized protein</fullName>
    </submittedName>
</protein>
<feature type="non-terminal residue" evidence="1">
    <location>
        <position position="1"/>
    </location>
</feature>
<proteinExistence type="predicted"/>
<dbReference type="Proteomes" id="UP000663868">
    <property type="component" value="Unassembled WGS sequence"/>
</dbReference>